<dbReference type="EMBL" id="CAMPGE010025177">
    <property type="protein sequence ID" value="CAI2382958.1"/>
    <property type="molecule type" value="Genomic_DNA"/>
</dbReference>
<keyword evidence="1" id="KW-1133">Transmembrane helix</keyword>
<name>A0AAD2D836_EUPCR</name>
<reference evidence="2" key="1">
    <citation type="submission" date="2023-07" db="EMBL/GenBank/DDBJ databases">
        <authorList>
            <consortium name="AG Swart"/>
            <person name="Singh M."/>
            <person name="Singh A."/>
            <person name="Seah K."/>
            <person name="Emmerich C."/>
        </authorList>
    </citation>
    <scope>NUCLEOTIDE SEQUENCE</scope>
    <source>
        <strain evidence="2">DP1</strain>
    </source>
</reference>
<evidence type="ECO:0000256" key="1">
    <source>
        <dbReference type="SAM" id="Phobius"/>
    </source>
</evidence>
<accession>A0AAD2D836</accession>
<feature type="transmembrane region" description="Helical" evidence="1">
    <location>
        <begin position="72"/>
        <end position="96"/>
    </location>
</feature>
<keyword evidence="1" id="KW-0812">Transmembrane</keyword>
<comment type="caution">
    <text evidence="2">The sequence shown here is derived from an EMBL/GenBank/DDBJ whole genome shotgun (WGS) entry which is preliminary data.</text>
</comment>
<gene>
    <name evidence="2" type="ORF">ECRASSUSDP1_LOCUS24449</name>
</gene>
<evidence type="ECO:0000313" key="3">
    <source>
        <dbReference type="Proteomes" id="UP001295684"/>
    </source>
</evidence>
<protein>
    <submittedName>
        <fullName evidence="2">Uncharacterized protein</fullName>
    </submittedName>
</protein>
<feature type="transmembrane region" description="Helical" evidence="1">
    <location>
        <begin position="15"/>
        <end position="36"/>
    </location>
</feature>
<organism evidence="2 3">
    <name type="scientific">Euplotes crassus</name>
    <dbReference type="NCBI Taxonomy" id="5936"/>
    <lineage>
        <taxon>Eukaryota</taxon>
        <taxon>Sar</taxon>
        <taxon>Alveolata</taxon>
        <taxon>Ciliophora</taxon>
        <taxon>Intramacronucleata</taxon>
        <taxon>Spirotrichea</taxon>
        <taxon>Hypotrichia</taxon>
        <taxon>Euplotida</taxon>
        <taxon>Euplotidae</taxon>
        <taxon>Moneuplotes</taxon>
    </lineage>
</organism>
<feature type="transmembrane region" description="Helical" evidence="1">
    <location>
        <begin position="43"/>
        <end position="60"/>
    </location>
</feature>
<dbReference type="Proteomes" id="UP001295684">
    <property type="component" value="Unassembled WGS sequence"/>
</dbReference>
<proteinExistence type="predicted"/>
<sequence length="156" mass="17699">MIRYPAKEGGVANTFFHYLNLILVIADIAAILRFGFSYAAPQFLMVLSLVHLFFLFPSLLHHMFPAVRGNIVFSWFAHLIATIVLAAFVINIVLYISMMDDRYGGPAMMLILIIFTLPGALISITMLLILNTEVQNQKVRYVLIQSQEVYQPMTML</sequence>
<keyword evidence="3" id="KW-1185">Reference proteome</keyword>
<evidence type="ECO:0000313" key="2">
    <source>
        <dbReference type="EMBL" id="CAI2382958.1"/>
    </source>
</evidence>
<dbReference type="AlphaFoldDB" id="A0AAD2D836"/>
<keyword evidence="1" id="KW-0472">Membrane</keyword>
<feature type="transmembrane region" description="Helical" evidence="1">
    <location>
        <begin position="108"/>
        <end position="130"/>
    </location>
</feature>